<evidence type="ECO:0000256" key="1">
    <source>
        <dbReference type="SAM" id="MobiDB-lite"/>
    </source>
</evidence>
<feature type="compositionally biased region" description="Low complexity" evidence="1">
    <location>
        <begin position="1"/>
        <end position="19"/>
    </location>
</feature>
<reference evidence="2 3" key="1">
    <citation type="submission" date="2024-02" db="EMBL/GenBank/DDBJ databases">
        <title>Discinaceae phylogenomics.</title>
        <authorList>
            <person name="Dirks A.C."/>
            <person name="James T.Y."/>
        </authorList>
    </citation>
    <scope>NUCLEOTIDE SEQUENCE [LARGE SCALE GENOMIC DNA]</scope>
    <source>
        <strain evidence="2 3">ACD0624</strain>
    </source>
</reference>
<feature type="region of interest" description="Disordered" evidence="1">
    <location>
        <begin position="1"/>
        <end position="77"/>
    </location>
</feature>
<dbReference type="Proteomes" id="UP001447188">
    <property type="component" value="Unassembled WGS sequence"/>
</dbReference>
<feature type="compositionally biased region" description="Basic and acidic residues" evidence="1">
    <location>
        <begin position="65"/>
        <end position="75"/>
    </location>
</feature>
<name>A0ABR3GW29_9PEZI</name>
<dbReference type="EMBL" id="JBBBZM010000005">
    <property type="protein sequence ID" value="KAL0640144.1"/>
    <property type="molecule type" value="Genomic_DNA"/>
</dbReference>
<comment type="caution">
    <text evidence="2">The sequence shown here is derived from an EMBL/GenBank/DDBJ whole genome shotgun (WGS) entry which is preliminary data.</text>
</comment>
<sequence>MPNPPSGLSRRSLRSNKSSSGEEGKDRSLLIQDTPTLKPIPKSPPSEPADIPWLETPMGPPPLPRKKESSVKDEIDVSPESSLLPVFKEVTCYSDGAKKVCFVNFDRHPGVKLAESGLRAASRLRLGDEMVCGEGEA</sequence>
<gene>
    <name evidence="2" type="ORF">Q9L58_000702</name>
</gene>
<evidence type="ECO:0000313" key="3">
    <source>
        <dbReference type="Proteomes" id="UP001447188"/>
    </source>
</evidence>
<accession>A0ABR3GW29</accession>
<proteinExistence type="predicted"/>
<evidence type="ECO:0000313" key="2">
    <source>
        <dbReference type="EMBL" id="KAL0640144.1"/>
    </source>
</evidence>
<organism evidence="2 3">
    <name type="scientific">Discina gigas</name>
    <dbReference type="NCBI Taxonomy" id="1032678"/>
    <lineage>
        <taxon>Eukaryota</taxon>
        <taxon>Fungi</taxon>
        <taxon>Dikarya</taxon>
        <taxon>Ascomycota</taxon>
        <taxon>Pezizomycotina</taxon>
        <taxon>Pezizomycetes</taxon>
        <taxon>Pezizales</taxon>
        <taxon>Discinaceae</taxon>
        <taxon>Discina</taxon>
    </lineage>
</organism>
<protein>
    <submittedName>
        <fullName evidence="2">Uncharacterized protein</fullName>
    </submittedName>
</protein>
<keyword evidence="3" id="KW-1185">Reference proteome</keyword>